<dbReference type="InterPro" id="IPR023393">
    <property type="entry name" value="START-like_dom_sf"/>
</dbReference>
<dbReference type="InterPro" id="IPR013538">
    <property type="entry name" value="ASHA1/2-like_C"/>
</dbReference>
<dbReference type="Pfam" id="PF08327">
    <property type="entry name" value="AHSA1"/>
    <property type="match status" value="1"/>
</dbReference>
<dbReference type="AlphaFoldDB" id="A0A0A0B2X4"/>
<accession>A0A0A0B2X4</accession>
<evidence type="ECO:0000256" key="1">
    <source>
        <dbReference type="ARBA" id="ARBA00006817"/>
    </source>
</evidence>
<feature type="domain" description="Activator of Hsp90 ATPase homologue 1/2-like C-terminal" evidence="2">
    <location>
        <begin position="24"/>
        <end position="163"/>
    </location>
</feature>
<proteinExistence type="inferred from homology"/>
<reference evidence="3 4" key="1">
    <citation type="submission" date="2013-10" db="EMBL/GenBank/DDBJ databases">
        <authorList>
            <person name="Wang G."/>
            <person name="Zhuang W."/>
        </authorList>
    </citation>
    <scope>NUCLEOTIDE SEQUENCE [LARGE SCALE GENOMIC DNA]</scope>
    <source>
        <strain evidence="3 4">DSM 20118</strain>
    </source>
</reference>
<dbReference type="EMBL" id="AXNT01000202">
    <property type="protein sequence ID" value="KGM00458.1"/>
    <property type="molecule type" value="Genomic_DNA"/>
</dbReference>
<keyword evidence="4" id="KW-1185">Reference proteome</keyword>
<protein>
    <recommendedName>
        <fullName evidence="2">Activator of Hsp90 ATPase homologue 1/2-like C-terminal domain-containing protein</fullName>
    </recommendedName>
</protein>
<dbReference type="Gene3D" id="3.30.530.20">
    <property type="match status" value="1"/>
</dbReference>
<dbReference type="RefSeq" id="WP_084142997.1">
    <property type="nucleotide sequence ID" value="NZ_AXNT01000202.1"/>
</dbReference>
<dbReference type="CDD" id="cd08891">
    <property type="entry name" value="SRPBCC_CalC"/>
    <property type="match status" value="1"/>
</dbReference>
<dbReference type="Proteomes" id="UP000029833">
    <property type="component" value="Unassembled WGS sequence"/>
</dbReference>
<comment type="similarity">
    <text evidence="1">Belongs to the AHA1 family.</text>
</comment>
<name>A0A0A0B2X4_9CELL</name>
<evidence type="ECO:0000313" key="4">
    <source>
        <dbReference type="Proteomes" id="UP000029833"/>
    </source>
</evidence>
<gene>
    <name evidence="3" type="ORF">Q760_08735</name>
</gene>
<comment type="caution">
    <text evidence="3">The sequence shown here is derived from an EMBL/GenBank/DDBJ whole genome shotgun (WGS) entry which is preliminary data.</text>
</comment>
<organism evidence="3 4">
    <name type="scientific">Cellulomonas cellasea DSM 20118</name>
    <dbReference type="NCBI Taxonomy" id="1408250"/>
    <lineage>
        <taxon>Bacteria</taxon>
        <taxon>Bacillati</taxon>
        <taxon>Actinomycetota</taxon>
        <taxon>Actinomycetes</taxon>
        <taxon>Micrococcales</taxon>
        <taxon>Cellulomonadaceae</taxon>
        <taxon>Cellulomonas</taxon>
    </lineage>
</organism>
<sequence>MSTEEQVSSTTTTVDPIVRTLTVAAPPERAFDVFTAGMARWWRADYHLGEQPLVDVVVEPRAGGRWFERDAAGTECEWGHVIAWEPPGRVVLAWQVGADWAFDAALVTEIEVRFTPESGPDGAPATRVDFEHRGLEAYGERATEMRASLGAPDGWSGLLDGFATGIAG</sequence>
<evidence type="ECO:0000259" key="2">
    <source>
        <dbReference type="Pfam" id="PF08327"/>
    </source>
</evidence>
<evidence type="ECO:0000313" key="3">
    <source>
        <dbReference type="EMBL" id="KGM00458.1"/>
    </source>
</evidence>
<dbReference type="OrthoDB" id="268331at2"/>
<dbReference type="STRING" id="1408250.Q760_08735"/>
<dbReference type="SUPFAM" id="SSF55961">
    <property type="entry name" value="Bet v1-like"/>
    <property type="match status" value="1"/>
</dbReference>